<dbReference type="Pfam" id="PF01261">
    <property type="entry name" value="AP_endonuc_2"/>
    <property type="match status" value="1"/>
</dbReference>
<name>A0A7W9L349_9HYPH</name>
<dbReference type="AlphaFoldDB" id="A0A7W9L349"/>
<keyword evidence="3" id="KW-1185">Reference proteome</keyword>
<evidence type="ECO:0000313" key="3">
    <source>
        <dbReference type="Proteomes" id="UP000523821"/>
    </source>
</evidence>
<proteinExistence type="predicted"/>
<dbReference type="PANTHER" id="PTHR12110">
    <property type="entry name" value="HYDROXYPYRUVATE ISOMERASE"/>
    <property type="match status" value="1"/>
</dbReference>
<dbReference type="RefSeq" id="WP_183857638.1">
    <property type="nucleotide sequence ID" value="NZ_JACHOO010000007.1"/>
</dbReference>
<evidence type="ECO:0000313" key="2">
    <source>
        <dbReference type="EMBL" id="MBB5754178.1"/>
    </source>
</evidence>
<dbReference type="Gene3D" id="3.20.20.150">
    <property type="entry name" value="Divalent-metal-dependent TIM barrel enzymes"/>
    <property type="match status" value="1"/>
</dbReference>
<accession>A0A7W9L349</accession>
<comment type="caution">
    <text evidence="2">The sequence shown here is derived from an EMBL/GenBank/DDBJ whole genome shotgun (WGS) entry which is preliminary data.</text>
</comment>
<dbReference type="InterPro" id="IPR036237">
    <property type="entry name" value="Xyl_isomerase-like_sf"/>
</dbReference>
<dbReference type="PANTHER" id="PTHR12110:SF41">
    <property type="entry name" value="INOSOSE DEHYDRATASE"/>
    <property type="match status" value="1"/>
</dbReference>
<gene>
    <name evidence="2" type="ORF">GGQ63_003259</name>
</gene>
<dbReference type="GO" id="GO:0016853">
    <property type="term" value="F:isomerase activity"/>
    <property type="evidence" value="ECO:0007669"/>
    <property type="project" value="UniProtKB-KW"/>
</dbReference>
<reference evidence="2 3" key="1">
    <citation type="submission" date="2020-08" db="EMBL/GenBank/DDBJ databases">
        <title>Genomic Encyclopedia of Type Strains, Phase IV (KMG-IV): sequencing the most valuable type-strain genomes for metagenomic binning, comparative biology and taxonomic classification.</title>
        <authorList>
            <person name="Goeker M."/>
        </authorList>
    </citation>
    <scope>NUCLEOTIDE SEQUENCE [LARGE SCALE GENOMIC DNA]</scope>
    <source>
        <strain evidence="2 3">DSM 16268</strain>
    </source>
</reference>
<feature type="domain" description="Xylose isomerase-like TIM barrel" evidence="1">
    <location>
        <begin position="27"/>
        <end position="254"/>
    </location>
</feature>
<organism evidence="2 3">
    <name type="scientific">Prosthecomicrobium pneumaticum</name>
    <dbReference type="NCBI Taxonomy" id="81895"/>
    <lineage>
        <taxon>Bacteria</taxon>
        <taxon>Pseudomonadati</taxon>
        <taxon>Pseudomonadota</taxon>
        <taxon>Alphaproteobacteria</taxon>
        <taxon>Hyphomicrobiales</taxon>
        <taxon>Kaistiaceae</taxon>
        <taxon>Prosthecomicrobium</taxon>
    </lineage>
</organism>
<dbReference type="InterPro" id="IPR013022">
    <property type="entry name" value="Xyl_isomerase-like_TIM-brl"/>
</dbReference>
<dbReference type="SUPFAM" id="SSF51658">
    <property type="entry name" value="Xylose isomerase-like"/>
    <property type="match status" value="1"/>
</dbReference>
<protein>
    <submittedName>
        <fullName evidence="2">D-psicose/D-tagatose/L-ribulose 3-epimerase</fullName>
        <ecNumber evidence="2">5.1.3.30</ecNumber>
        <ecNumber evidence="2">5.1.3.31</ecNumber>
    </submittedName>
</protein>
<evidence type="ECO:0000259" key="1">
    <source>
        <dbReference type="Pfam" id="PF01261"/>
    </source>
</evidence>
<sequence>MVEFGIHGTVWVGGWTREDAEKTIGSAARLGYDRVEIPVFDPDRFDAPHTKALLAEHRLKAGVSLGLSTDQDISSADTAVVERGAAHLRKVLDLTAAIGGDYLGGVIFCALHKYRQAVDPKGRENSVAVIREIARAARGHGIDIGLEAVNRYESNLINTGGQALRFIDAVGEDNVYVHLDSYHMNIEEGDNAGAIALCGDRLGYFHVNESHRGYLGTGNILFTPMFRALARIGFERTIAFEAFSTAVTNPVLSGMVAVWRDLWQDSDDLAAHALAYMKREMADAVRAEDIVANR</sequence>
<dbReference type="EC" id="5.1.3.30" evidence="2"/>
<dbReference type="Proteomes" id="UP000523821">
    <property type="component" value="Unassembled WGS sequence"/>
</dbReference>
<dbReference type="InterPro" id="IPR050312">
    <property type="entry name" value="IolE/XylAMocC-like"/>
</dbReference>
<dbReference type="EC" id="5.1.3.31" evidence="2"/>
<dbReference type="EMBL" id="JACHOO010000007">
    <property type="protein sequence ID" value="MBB5754178.1"/>
    <property type="molecule type" value="Genomic_DNA"/>
</dbReference>
<keyword evidence="2" id="KW-0413">Isomerase</keyword>